<feature type="non-terminal residue" evidence="1">
    <location>
        <position position="223"/>
    </location>
</feature>
<evidence type="ECO:0000313" key="2">
    <source>
        <dbReference type="Proteomes" id="UP000523795"/>
    </source>
</evidence>
<name>A0ABX1JJ85_9MICC</name>
<evidence type="ECO:0000313" key="1">
    <source>
        <dbReference type="EMBL" id="NKX49375.1"/>
    </source>
</evidence>
<feature type="non-terminal residue" evidence="1">
    <location>
        <position position="1"/>
    </location>
</feature>
<dbReference type="EMBL" id="JAAZSR010000014">
    <property type="protein sequence ID" value="NKX49375.1"/>
    <property type="molecule type" value="Genomic_DNA"/>
</dbReference>
<protein>
    <submittedName>
        <fullName evidence="1">PucR family transcriptional regulator</fullName>
    </submittedName>
</protein>
<reference evidence="1 2" key="1">
    <citation type="submission" date="2020-04" db="EMBL/GenBank/DDBJ databases">
        <authorList>
            <person name="Liu S."/>
        </authorList>
    </citation>
    <scope>NUCLEOTIDE SEQUENCE [LARGE SCALE GENOMIC DNA]</scope>
    <source>
        <strain evidence="1 2">CGMCC 1.15091</strain>
    </source>
</reference>
<accession>A0ABX1JJ85</accession>
<gene>
    <name evidence="1" type="ORF">HER39_02015</name>
</gene>
<sequence>ARLLEAQNLRALRRMSEATRQLLRAALSARPDAQVLDTLVRHVPVRVLLAGADGRVRLRAAAGHGPDAGRLSALLGRLFAGAGPRIEVDGFDEPGFRTVAAYPLRSTRDATLGAVGVGAGTALGPVERNIVEVGAGLLEAQVRQRTSGALAPGQLATGLLLHPETALSGTPGQAGAARDLLAQCTSSARSGALRVVQGIRAGRHGEPRPAAESPVRELLQWRR</sequence>
<dbReference type="Proteomes" id="UP000523795">
    <property type="component" value="Unassembled WGS sequence"/>
</dbReference>
<proteinExistence type="predicted"/>
<comment type="caution">
    <text evidence="1">The sequence shown here is derived from an EMBL/GenBank/DDBJ whole genome shotgun (WGS) entry which is preliminary data.</text>
</comment>
<keyword evidence="2" id="KW-1185">Reference proteome</keyword>
<organism evidence="1 2">
    <name type="scientific">Arthrobacter deserti</name>
    <dbReference type="NCBI Taxonomy" id="1742687"/>
    <lineage>
        <taxon>Bacteria</taxon>
        <taxon>Bacillati</taxon>
        <taxon>Actinomycetota</taxon>
        <taxon>Actinomycetes</taxon>
        <taxon>Micrococcales</taxon>
        <taxon>Micrococcaceae</taxon>
        <taxon>Arthrobacter</taxon>
    </lineage>
</organism>